<keyword evidence="2" id="KW-1185">Reference proteome</keyword>
<evidence type="ECO:0000313" key="2">
    <source>
        <dbReference type="Proteomes" id="UP000635606"/>
    </source>
</evidence>
<dbReference type="AlphaFoldDB" id="A0A8J4E9B1"/>
<reference evidence="1" key="1">
    <citation type="submission" date="2021-01" db="EMBL/GenBank/DDBJ databases">
        <title>Whole genome shotgun sequence of Virgisporangium ochraceum NBRC 16418.</title>
        <authorList>
            <person name="Komaki H."/>
            <person name="Tamura T."/>
        </authorList>
    </citation>
    <scope>NUCLEOTIDE SEQUENCE</scope>
    <source>
        <strain evidence="1">NBRC 16418</strain>
    </source>
</reference>
<comment type="caution">
    <text evidence="1">The sequence shown here is derived from an EMBL/GenBank/DDBJ whole genome shotgun (WGS) entry which is preliminary data.</text>
</comment>
<sequence>MLKRTKLAITGAVAAGVVGAGAIAYAAFGYTPTASGSGSAESFKPTKVTVSDTPSLLPGEKDNVNLVLSNPNKKIKAKVESIKPAGISDVKTNDPNDADQCGKWVIQTVENNANAELPTLGEGDAKYTLVEGIAFSDDMDIRCEGMTFKSNWTVEFVAVRK</sequence>
<evidence type="ECO:0000313" key="1">
    <source>
        <dbReference type="EMBL" id="GIJ66566.1"/>
    </source>
</evidence>
<accession>A0A8J4E9B1</accession>
<dbReference type="EMBL" id="BOPH01000018">
    <property type="protein sequence ID" value="GIJ66566.1"/>
    <property type="molecule type" value="Genomic_DNA"/>
</dbReference>
<gene>
    <name evidence="1" type="ORF">Voc01_014830</name>
</gene>
<protein>
    <submittedName>
        <fullName evidence="1">Uncharacterized protein</fullName>
    </submittedName>
</protein>
<organism evidence="1 2">
    <name type="scientific">Virgisporangium ochraceum</name>
    <dbReference type="NCBI Taxonomy" id="65505"/>
    <lineage>
        <taxon>Bacteria</taxon>
        <taxon>Bacillati</taxon>
        <taxon>Actinomycetota</taxon>
        <taxon>Actinomycetes</taxon>
        <taxon>Micromonosporales</taxon>
        <taxon>Micromonosporaceae</taxon>
        <taxon>Virgisporangium</taxon>
    </lineage>
</organism>
<name>A0A8J4E9B1_9ACTN</name>
<proteinExistence type="predicted"/>
<dbReference type="Proteomes" id="UP000635606">
    <property type="component" value="Unassembled WGS sequence"/>
</dbReference>